<organism evidence="1">
    <name type="scientific">Siphoviridae sp. ct2vX3</name>
    <dbReference type="NCBI Taxonomy" id="2825318"/>
    <lineage>
        <taxon>Viruses</taxon>
        <taxon>Duplodnaviria</taxon>
        <taxon>Heunggongvirae</taxon>
        <taxon>Uroviricota</taxon>
        <taxon>Caudoviricetes</taxon>
    </lineage>
</organism>
<accession>A0A8S5PZD6</accession>
<name>A0A8S5PZD6_9CAUD</name>
<protein>
    <submittedName>
        <fullName evidence="1">Uncharacterized protein</fullName>
    </submittedName>
</protein>
<reference evidence="1" key="1">
    <citation type="journal article" date="2021" name="Proc. Natl. Acad. Sci. U.S.A.">
        <title>A Catalog of Tens of Thousands of Viruses from Human Metagenomes Reveals Hidden Associations with Chronic Diseases.</title>
        <authorList>
            <person name="Tisza M.J."/>
            <person name="Buck C.B."/>
        </authorList>
    </citation>
    <scope>NUCLEOTIDE SEQUENCE</scope>
    <source>
        <strain evidence="1">Ct2vX3</strain>
    </source>
</reference>
<sequence>MKYLAKYENEPMGRYGFAIVDERKKNELPRILVPAKITFTELSDLEVVVLNSLFKDGRFGEWIPYEDFD</sequence>
<evidence type="ECO:0000313" key="1">
    <source>
        <dbReference type="EMBL" id="DAE11644.1"/>
    </source>
</evidence>
<proteinExistence type="predicted"/>
<dbReference type="EMBL" id="BK015535">
    <property type="protein sequence ID" value="DAE11644.1"/>
    <property type="molecule type" value="Genomic_DNA"/>
</dbReference>